<evidence type="ECO:0000313" key="2">
    <source>
        <dbReference type="Proteomes" id="UP000199317"/>
    </source>
</evidence>
<proteinExistence type="predicted"/>
<dbReference type="Proteomes" id="UP000199317">
    <property type="component" value="Unassembled WGS sequence"/>
</dbReference>
<keyword evidence="2" id="KW-1185">Reference proteome</keyword>
<gene>
    <name evidence="1" type="ORF">SAMN04489708_104159</name>
</gene>
<dbReference type="AlphaFoldDB" id="A0A1H0N1L9"/>
<evidence type="ECO:0000313" key="1">
    <source>
        <dbReference type="EMBL" id="SDO86521.1"/>
    </source>
</evidence>
<sequence>MPDGHICVFKPGQRTTVLEEITADRVECISRAENARRNHPRNKSPELAKLVQLKGAITRQVNRIAREAKEGAST</sequence>
<organism evidence="1 2">
    <name type="scientific">Paracidovorax cattleyae</name>
    <dbReference type="NCBI Taxonomy" id="80868"/>
    <lineage>
        <taxon>Bacteria</taxon>
        <taxon>Pseudomonadati</taxon>
        <taxon>Pseudomonadota</taxon>
        <taxon>Betaproteobacteria</taxon>
        <taxon>Burkholderiales</taxon>
        <taxon>Comamonadaceae</taxon>
        <taxon>Paracidovorax</taxon>
    </lineage>
</organism>
<reference evidence="2" key="1">
    <citation type="submission" date="2016-10" db="EMBL/GenBank/DDBJ databases">
        <authorList>
            <person name="Varghese N."/>
            <person name="Submissions S."/>
        </authorList>
    </citation>
    <scope>NUCLEOTIDE SEQUENCE [LARGE SCALE GENOMIC DNA]</scope>
    <source>
        <strain evidence="2">DSM 17101</strain>
    </source>
</reference>
<dbReference type="RefSeq" id="WP_225978988.1">
    <property type="nucleotide sequence ID" value="NZ_CP028290.1"/>
</dbReference>
<dbReference type="EMBL" id="FNJL01000004">
    <property type="protein sequence ID" value="SDO86521.1"/>
    <property type="molecule type" value="Genomic_DNA"/>
</dbReference>
<name>A0A1H0N1L9_9BURK</name>
<accession>A0A1H0N1L9</accession>
<protein>
    <submittedName>
        <fullName evidence="1">Uncharacterized protein</fullName>
    </submittedName>
</protein>